<sequence length="92" mass="10621">MVFLGIEKIVSRNTYQINNEIKQVLTNAQVNLKEKIIDGELTHEPTWLFSYCSGDSRLIKISSPLELFHIPCGYILQHDILKSDNSFILTKR</sequence>
<organism evidence="1 2">
    <name type="scientific">Pseudochryseolinea flava</name>
    <dbReference type="NCBI Taxonomy" id="2059302"/>
    <lineage>
        <taxon>Bacteria</taxon>
        <taxon>Pseudomonadati</taxon>
        <taxon>Bacteroidota</taxon>
        <taxon>Cytophagia</taxon>
        <taxon>Cytophagales</taxon>
        <taxon>Fulvivirgaceae</taxon>
        <taxon>Pseudochryseolinea</taxon>
    </lineage>
</organism>
<accession>A0A364XU09</accession>
<protein>
    <submittedName>
        <fullName evidence="1">Uncharacterized protein</fullName>
    </submittedName>
</protein>
<dbReference type="Proteomes" id="UP000251889">
    <property type="component" value="Unassembled WGS sequence"/>
</dbReference>
<name>A0A364XU09_9BACT</name>
<gene>
    <name evidence="1" type="ORF">DQQ10_27600</name>
</gene>
<keyword evidence="2" id="KW-1185">Reference proteome</keyword>
<proteinExistence type="predicted"/>
<dbReference type="AlphaFoldDB" id="A0A364XU09"/>
<reference evidence="1 2" key="1">
    <citation type="submission" date="2018-06" db="EMBL/GenBank/DDBJ databases">
        <title>Chryseolinea flavus sp. nov., a member of the phylum Bacteroidetes isolated from soil.</title>
        <authorList>
            <person name="Li Y."/>
            <person name="Wang J."/>
        </authorList>
    </citation>
    <scope>NUCLEOTIDE SEQUENCE [LARGE SCALE GENOMIC DNA]</scope>
    <source>
        <strain evidence="1 2">SDU1-6</strain>
    </source>
</reference>
<evidence type="ECO:0000313" key="1">
    <source>
        <dbReference type="EMBL" id="RAV97600.1"/>
    </source>
</evidence>
<evidence type="ECO:0000313" key="2">
    <source>
        <dbReference type="Proteomes" id="UP000251889"/>
    </source>
</evidence>
<dbReference type="EMBL" id="QMFY01000036">
    <property type="protein sequence ID" value="RAV97600.1"/>
    <property type="molecule type" value="Genomic_DNA"/>
</dbReference>
<comment type="caution">
    <text evidence="1">The sequence shown here is derived from an EMBL/GenBank/DDBJ whole genome shotgun (WGS) entry which is preliminary data.</text>
</comment>